<dbReference type="KEGG" id="tet:TTHERM_00320190"/>
<dbReference type="OrthoDB" id="302623at2759"/>
<protein>
    <submittedName>
        <fullName evidence="2">AMP-binding enzyme family protein</fullName>
    </submittedName>
</protein>
<dbReference type="EMBL" id="GG662743">
    <property type="protein sequence ID" value="EAR92673.2"/>
    <property type="molecule type" value="Genomic_DNA"/>
</dbReference>
<keyword evidence="1" id="KW-0812">Transmembrane</keyword>
<proteinExistence type="predicted"/>
<sequence length="671" mass="78444">MKKGTIFGLIFSMIIISFTVYYLTYQLILYFGNHINPNYRSQNFISNENIQIDLNQDLIGFRFEYDVNKNIDILQRKNNQTYLVFIAKFFYQNNDSQEVIQIDIIQCTNSNLAGFYCLDFSKLSNYTLALSTNDNILSKISILVYGCSDTDYVKNFIPDNCASIQDINDIINGLNAGFKLKLLTSQYNTTSQQIQVNYRTTFTYLIANQYILSTYKAQKQMTQVSQGLFFQSEVEFSSPISYENSNQSFDRQYSMQYLNFYPYLEVDILIDEIVQQIQIQYPMITSILAQVNSVFTLLLLAGIIIKRFSQNSIKKDFFVLFLSNFYQDSYMDILDQNDTSKTKQDAPKQQFEDKQLIQIKKYSVDELEIKEDQEKEENNNINQSQIPSFLSKSKLFLDQSKFRFNKQSFLHQVQRQTTQQTNTNEYGSQIGDIKENQSQLLQIKHENQSSNNNPFNNSPNFNFRVNEKEKHIPNQNSFQNKSQSFQINKETLDLSLNQKLGKLIKVQNQMIDGSYLAMVSKKVQDQAIFKRVYQLLFGFRGFCKKGEHSKLALSDTKKKKVFDIVDKQIDILKLYKEIFLLKKAVMILLNQEQLATIQLLGCSKDYLDLDFDKLINSELDDSLTHFEKQFAISQSEQLQNKYIQEFFKRCTGTQQLSKIDSRILNSLLKKR</sequence>
<evidence type="ECO:0000256" key="1">
    <source>
        <dbReference type="SAM" id="Phobius"/>
    </source>
</evidence>
<evidence type="ECO:0000313" key="2">
    <source>
        <dbReference type="EMBL" id="EAR92673.2"/>
    </source>
</evidence>
<feature type="transmembrane region" description="Helical" evidence="1">
    <location>
        <begin position="7"/>
        <end position="32"/>
    </location>
</feature>
<dbReference type="AlphaFoldDB" id="Q237R8"/>
<evidence type="ECO:0000313" key="3">
    <source>
        <dbReference type="Proteomes" id="UP000009168"/>
    </source>
</evidence>
<dbReference type="GeneID" id="7825117"/>
<gene>
    <name evidence="2" type="ORF">TTHERM_00320190</name>
</gene>
<organism evidence="2 3">
    <name type="scientific">Tetrahymena thermophila (strain SB210)</name>
    <dbReference type="NCBI Taxonomy" id="312017"/>
    <lineage>
        <taxon>Eukaryota</taxon>
        <taxon>Sar</taxon>
        <taxon>Alveolata</taxon>
        <taxon>Ciliophora</taxon>
        <taxon>Intramacronucleata</taxon>
        <taxon>Oligohymenophorea</taxon>
        <taxon>Hymenostomatida</taxon>
        <taxon>Tetrahymenina</taxon>
        <taxon>Tetrahymenidae</taxon>
        <taxon>Tetrahymena</taxon>
    </lineage>
</organism>
<keyword evidence="1" id="KW-0472">Membrane</keyword>
<dbReference type="InParanoid" id="Q237R8"/>
<dbReference type="HOGENOM" id="CLU_777280_0_0_1"/>
<keyword evidence="1" id="KW-1133">Transmembrane helix</keyword>
<keyword evidence="3" id="KW-1185">Reference proteome</keyword>
<dbReference type="Proteomes" id="UP000009168">
    <property type="component" value="Unassembled WGS sequence"/>
</dbReference>
<accession>Q237R8</accession>
<dbReference type="RefSeq" id="XP_001012918.2">
    <property type="nucleotide sequence ID" value="XM_001012918.2"/>
</dbReference>
<reference evidence="3" key="1">
    <citation type="journal article" date="2006" name="PLoS Biol.">
        <title>Macronuclear genome sequence of the ciliate Tetrahymena thermophila, a model eukaryote.</title>
        <authorList>
            <person name="Eisen J.A."/>
            <person name="Coyne R.S."/>
            <person name="Wu M."/>
            <person name="Wu D."/>
            <person name="Thiagarajan M."/>
            <person name="Wortman J.R."/>
            <person name="Badger J.H."/>
            <person name="Ren Q."/>
            <person name="Amedeo P."/>
            <person name="Jones K.M."/>
            <person name="Tallon L.J."/>
            <person name="Delcher A.L."/>
            <person name="Salzberg S.L."/>
            <person name="Silva J.C."/>
            <person name="Haas B.J."/>
            <person name="Majoros W.H."/>
            <person name="Farzad M."/>
            <person name="Carlton J.M."/>
            <person name="Smith R.K. Jr."/>
            <person name="Garg J."/>
            <person name="Pearlman R.E."/>
            <person name="Karrer K.M."/>
            <person name="Sun L."/>
            <person name="Manning G."/>
            <person name="Elde N.C."/>
            <person name="Turkewitz A.P."/>
            <person name="Asai D.J."/>
            <person name="Wilkes D.E."/>
            <person name="Wang Y."/>
            <person name="Cai H."/>
            <person name="Collins K."/>
            <person name="Stewart B.A."/>
            <person name="Lee S.R."/>
            <person name="Wilamowska K."/>
            <person name="Weinberg Z."/>
            <person name="Ruzzo W.L."/>
            <person name="Wloga D."/>
            <person name="Gaertig J."/>
            <person name="Frankel J."/>
            <person name="Tsao C.-C."/>
            <person name="Gorovsky M.A."/>
            <person name="Keeling P.J."/>
            <person name="Waller R.F."/>
            <person name="Patron N.J."/>
            <person name="Cherry J.M."/>
            <person name="Stover N.A."/>
            <person name="Krieger C.J."/>
            <person name="del Toro C."/>
            <person name="Ryder H.F."/>
            <person name="Williamson S.C."/>
            <person name="Barbeau R.A."/>
            <person name="Hamilton E.P."/>
            <person name="Orias E."/>
        </authorList>
    </citation>
    <scope>NUCLEOTIDE SEQUENCE [LARGE SCALE GENOMIC DNA]</scope>
    <source>
        <strain evidence="3">SB210</strain>
    </source>
</reference>
<name>Q237R8_TETTS</name>